<accession>A0A1E5VHK2</accession>
<dbReference type="AlphaFoldDB" id="A0A1E5VHK2"/>
<gene>
    <name evidence="1" type="ORF">BAE44_0014390</name>
</gene>
<dbReference type="InterPro" id="IPR001611">
    <property type="entry name" value="Leu-rich_rpt"/>
</dbReference>
<protein>
    <submittedName>
        <fullName evidence="1">Uncharacterized protein</fullName>
    </submittedName>
</protein>
<evidence type="ECO:0000313" key="2">
    <source>
        <dbReference type="Proteomes" id="UP000095767"/>
    </source>
</evidence>
<dbReference type="PANTHER" id="PTHR48064">
    <property type="entry name" value="OS01G0750400 PROTEIN"/>
    <property type="match status" value="1"/>
</dbReference>
<dbReference type="OrthoDB" id="687653at2759"/>
<dbReference type="SUPFAM" id="SSF52058">
    <property type="entry name" value="L domain-like"/>
    <property type="match status" value="1"/>
</dbReference>
<dbReference type="STRING" id="888268.A0A1E5VHK2"/>
<comment type="caution">
    <text evidence="1">The sequence shown here is derived from an EMBL/GenBank/DDBJ whole genome shotgun (WGS) entry which is preliminary data.</text>
</comment>
<keyword evidence="2" id="KW-1185">Reference proteome</keyword>
<proteinExistence type="predicted"/>
<dbReference type="PANTHER" id="PTHR48064:SF6">
    <property type="entry name" value="RECEPTOR-LIKE PROTEIN KINASE 2"/>
    <property type="match status" value="1"/>
</dbReference>
<name>A0A1E5VHK2_9POAL</name>
<dbReference type="Gene3D" id="3.80.10.10">
    <property type="entry name" value="Ribonuclease Inhibitor"/>
    <property type="match status" value="1"/>
</dbReference>
<organism evidence="1 2">
    <name type="scientific">Dichanthelium oligosanthes</name>
    <dbReference type="NCBI Taxonomy" id="888268"/>
    <lineage>
        <taxon>Eukaryota</taxon>
        <taxon>Viridiplantae</taxon>
        <taxon>Streptophyta</taxon>
        <taxon>Embryophyta</taxon>
        <taxon>Tracheophyta</taxon>
        <taxon>Spermatophyta</taxon>
        <taxon>Magnoliopsida</taxon>
        <taxon>Liliopsida</taxon>
        <taxon>Poales</taxon>
        <taxon>Poaceae</taxon>
        <taxon>PACMAD clade</taxon>
        <taxon>Panicoideae</taxon>
        <taxon>Panicodae</taxon>
        <taxon>Paniceae</taxon>
        <taxon>Dichantheliinae</taxon>
        <taxon>Dichanthelium</taxon>
    </lineage>
</organism>
<dbReference type="Proteomes" id="UP000095767">
    <property type="component" value="Unassembled WGS sequence"/>
</dbReference>
<reference evidence="1 2" key="1">
    <citation type="submission" date="2016-09" db="EMBL/GenBank/DDBJ databases">
        <title>The draft genome of Dichanthelium oligosanthes: A C3 panicoid grass species.</title>
        <authorList>
            <person name="Studer A.J."/>
            <person name="Schnable J.C."/>
            <person name="Brutnell T.P."/>
        </authorList>
    </citation>
    <scope>NUCLEOTIDE SEQUENCE [LARGE SCALE GENOMIC DNA]</scope>
    <source>
        <strain evidence="2">cv. Kellogg 1175</strain>
        <tissue evidence="1">Leaf</tissue>
    </source>
</reference>
<dbReference type="EMBL" id="LWDX02039341">
    <property type="protein sequence ID" value="OEL24591.1"/>
    <property type="molecule type" value="Genomic_DNA"/>
</dbReference>
<evidence type="ECO:0000313" key="1">
    <source>
        <dbReference type="EMBL" id="OEL24591.1"/>
    </source>
</evidence>
<dbReference type="InterPro" id="IPR032675">
    <property type="entry name" value="LRR_dom_sf"/>
</dbReference>
<dbReference type="Pfam" id="PF00560">
    <property type="entry name" value="LRR_1"/>
    <property type="match status" value="1"/>
</dbReference>
<sequence length="114" mass="12101">METLSLARNEMSGPIPPSFGNSSKIKFLDISNQIDSGDASPTLLGRIDQFIPGMQGLVEVRMDHNGFFGPLPDATKLVNLRVFSATDNNLCGVPKFAAGASVDLKGNPHVGRAC</sequence>
<dbReference type="InterPro" id="IPR053038">
    <property type="entry name" value="RLP_Defense"/>
</dbReference>